<dbReference type="Gene3D" id="2.40.70.10">
    <property type="entry name" value="Acid Proteases"/>
    <property type="match status" value="1"/>
</dbReference>
<comment type="caution">
    <text evidence="3">The sequence shown here is derived from an EMBL/GenBank/DDBJ whole genome shotgun (WGS) entry which is preliminary data.</text>
</comment>
<dbReference type="EMBL" id="JACGWL010000007">
    <property type="protein sequence ID" value="KAK4398196.1"/>
    <property type="molecule type" value="Genomic_DNA"/>
</dbReference>
<name>A0AAE2BUH0_9LAMI</name>
<dbReference type="PANTHER" id="PTHR33067:SF15">
    <property type="entry name" value="RNA-DIRECTED DNA POLYMERASE"/>
    <property type="match status" value="1"/>
</dbReference>
<evidence type="ECO:0000313" key="3">
    <source>
        <dbReference type="EMBL" id="KAK4398196.1"/>
    </source>
</evidence>
<feature type="coiled-coil region" evidence="1">
    <location>
        <begin position="21"/>
        <end position="84"/>
    </location>
</feature>
<organism evidence="3 4">
    <name type="scientific">Sesamum angolense</name>
    <dbReference type="NCBI Taxonomy" id="2727404"/>
    <lineage>
        <taxon>Eukaryota</taxon>
        <taxon>Viridiplantae</taxon>
        <taxon>Streptophyta</taxon>
        <taxon>Embryophyta</taxon>
        <taxon>Tracheophyta</taxon>
        <taxon>Spermatophyta</taxon>
        <taxon>Magnoliopsida</taxon>
        <taxon>eudicotyledons</taxon>
        <taxon>Gunneridae</taxon>
        <taxon>Pentapetalae</taxon>
        <taxon>asterids</taxon>
        <taxon>lamiids</taxon>
        <taxon>Lamiales</taxon>
        <taxon>Pedaliaceae</taxon>
        <taxon>Sesamum</taxon>
    </lineage>
</organism>
<keyword evidence="4" id="KW-1185">Reference proteome</keyword>
<dbReference type="Proteomes" id="UP001289374">
    <property type="component" value="Unassembled WGS sequence"/>
</dbReference>
<feature type="compositionally biased region" description="Basic and acidic residues" evidence="2">
    <location>
        <begin position="106"/>
        <end position="129"/>
    </location>
</feature>
<reference evidence="3" key="1">
    <citation type="submission" date="2020-06" db="EMBL/GenBank/DDBJ databases">
        <authorList>
            <person name="Li T."/>
            <person name="Hu X."/>
            <person name="Zhang T."/>
            <person name="Song X."/>
            <person name="Zhang H."/>
            <person name="Dai N."/>
            <person name="Sheng W."/>
            <person name="Hou X."/>
            <person name="Wei L."/>
        </authorList>
    </citation>
    <scope>NUCLEOTIDE SEQUENCE</scope>
    <source>
        <strain evidence="3">K16</strain>
        <tissue evidence="3">Leaf</tissue>
    </source>
</reference>
<gene>
    <name evidence="3" type="ORF">Sango_1295100</name>
</gene>
<proteinExistence type="predicted"/>
<dbReference type="CDD" id="cd00303">
    <property type="entry name" value="retropepsin_like"/>
    <property type="match status" value="1"/>
</dbReference>
<accession>A0AAE2BUH0</accession>
<evidence type="ECO:0000256" key="2">
    <source>
        <dbReference type="SAM" id="MobiDB-lite"/>
    </source>
</evidence>
<evidence type="ECO:0000256" key="1">
    <source>
        <dbReference type="SAM" id="Coils"/>
    </source>
</evidence>
<keyword evidence="1" id="KW-0175">Coiled coil</keyword>
<dbReference type="PANTHER" id="PTHR33067">
    <property type="entry name" value="RNA-DIRECTED DNA POLYMERASE-RELATED"/>
    <property type="match status" value="1"/>
</dbReference>
<protein>
    <submittedName>
        <fullName evidence="3">Uncharacterized protein</fullName>
    </submittedName>
</protein>
<sequence length="400" mass="45529">MPPPSNPKQGTHLEDMMKSLISNTQQIQQNTQQQIQQLQQNTEHQFQQFQQSVQQFQLSTQTSIQNLESQMSQLASSVSKLESQGKLPSQTVINPKQNASAIVLRSGKELQENTDENDTKRARSEEKTRKREVNIPLLDAIKQIPRYARFLKELCTSKGASINVMPLSIFESLHVGPLKETGVVIQLTDRSVVYPEGVLEDVLVQVNELVFPADFYVLDMREDNSLNSTSILLGRPFLKTARTKIDVYAGTLTMEFDGEIISFNIFDSMRYPSDIPTALFVDAFDHFVQKFPAIDDKDYIKLALEESPMPMKEENMGVDPLVQVNTKFDGDSVFLAKINKVLTYGPRTYKNKAFHDKISSRKEFSYEHQSFHGSTPSPEALHRRSGLRMPNLFKLRHNNV</sequence>
<dbReference type="AlphaFoldDB" id="A0AAE2BUH0"/>
<evidence type="ECO:0000313" key="4">
    <source>
        <dbReference type="Proteomes" id="UP001289374"/>
    </source>
</evidence>
<dbReference type="InterPro" id="IPR021109">
    <property type="entry name" value="Peptidase_aspartic_dom_sf"/>
</dbReference>
<feature type="region of interest" description="Disordered" evidence="2">
    <location>
        <begin position="104"/>
        <end position="129"/>
    </location>
</feature>
<reference evidence="3" key="2">
    <citation type="journal article" date="2024" name="Plant">
        <title>Genomic evolution and insights into agronomic trait innovations of Sesamum species.</title>
        <authorList>
            <person name="Miao H."/>
            <person name="Wang L."/>
            <person name="Qu L."/>
            <person name="Liu H."/>
            <person name="Sun Y."/>
            <person name="Le M."/>
            <person name="Wang Q."/>
            <person name="Wei S."/>
            <person name="Zheng Y."/>
            <person name="Lin W."/>
            <person name="Duan Y."/>
            <person name="Cao H."/>
            <person name="Xiong S."/>
            <person name="Wang X."/>
            <person name="Wei L."/>
            <person name="Li C."/>
            <person name="Ma Q."/>
            <person name="Ju M."/>
            <person name="Zhao R."/>
            <person name="Li G."/>
            <person name="Mu C."/>
            <person name="Tian Q."/>
            <person name="Mei H."/>
            <person name="Zhang T."/>
            <person name="Gao T."/>
            <person name="Zhang H."/>
        </authorList>
    </citation>
    <scope>NUCLEOTIDE SEQUENCE</scope>
    <source>
        <strain evidence="3">K16</strain>
    </source>
</reference>